<feature type="compositionally biased region" description="Basic and acidic residues" evidence="5">
    <location>
        <begin position="14"/>
        <end position="34"/>
    </location>
</feature>
<feature type="transmembrane region" description="Helical" evidence="6">
    <location>
        <begin position="415"/>
        <end position="438"/>
    </location>
</feature>
<evidence type="ECO:0000256" key="5">
    <source>
        <dbReference type="SAM" id="MobiDB-lite"/>
    </source>
</evidence>
<keyword evidence="3 6" id="KW-1133">Transmembrane helix</keyword>
<accession>A0A7S4VAW0</accession>
<evidence type="ECO:0000313" key="8">
    <source>
        <dbReference type="EMBL" id="CAE4573692.1"/>
    </source>
</evidence>
<dbReference type="EMBL" id="HBNR01020033">
    <property type="protein sequence ID" value="CAE4573692.1"/>
    <property type="molecule type" value="Transcribed_RNA"/>
</dbReference>
<keyword evidence="4 6" id="KW-0472">Membrane</keyword>
<dbReference type="Pfam" id="PF04547">
    <property type="entry name" value="Anoctamin"/>
    <property type="match status" value="1"/>
</dbReference>
<evidence type="ECO:0000256" key="4">
    <source>
        <dbReference type="ARBA" id="ARBA00023136"/>
    </source>
</evidence>
<reference evidence="8" key="1">
    <citation type="submission" date="2021-01" db="EMBL/GenBank/DDBJ databases">
        <authorList>
            <person name="Corre E."/>
            <person name="Pelletier E."/>
            <person name="Niang G."/>
            <person name="Scheremetjew M."/>
            <person name="Finn R."/>
            <person name="Kale V."/>
            <person name="Holt S."/>
            <person name="Cochrane G."/>
            <person name="Meng A."/>
            <person name="Brown T."/>
            <person name="Cohen L."/>
        </authorList>
    </citation>
    <scope>NUCLEOTIDE SEQUENCE</scope>
    <source>
        <strain evidence="8">CCMP3105</strain>
    </source>
</reference>
<feature type="transmembrane region" description="Helical" evidence="6">
    <location>
        <begin position="545"/>
        <end position="563"/>
    </location>
</feature>
<dbReference type="AlphaFoldDB" id="A0A7S4VAW0"/>
<sequence>MNSHDWLFIFGLPQEKHSEPSPESKQGRARDGGSDRLSTLYAHVLCHAFREVLSEDASHVEELRQELTASWPSEAETHGRVIGAAVDKTLSAPLLDTAPGSPPSGRSVRQRAKQCTIDLFLATLRGLDACLRKAIEQESGQDPGTQIGILAFPDENHKSLYVAVSIASQGAEILAECIQYPVQLSAQGASQIGLEFDPTAGGHTLAHVRFSRDIREKCQQVMCRHSGQMVILRSIDRVRLLREKLTDLVDMVSLARYGFLKGLTPLHNKDDLAQFHATYSHLFVLFTKDHHHGHIEHLRQYFGEEMALYFLFLRQLAWWSLYLSIPTTIGWIASQVYPGRGIFFVLSVLICTWLRAFTLSWYRRELQCLTAWDARKHTESAEMDIPNLRLHSALATLSAEKHPKQLETPGNLWKVLGLTSSAVLTTLFVLALLGLVGYEHLVYLQLAEKHKGQALWEQALSTGLGALTGIQIKVMDAVWDKVSTRITDLELRETEAAFLASKRFKASIVRFITSVSTMLYFAFVEPTALSNTDRGIFRKRLARQLMAQFFTRFIVLGSFNRVVKTYVSLRFRHYMHGKRELTFLEVQALMEEYGSKGLDGDFLDILIPLAIVAMFGMVGPPVVLLLLLLTVLEFRADAWKLVHTQRRPFPRAVRDLGFFDDALGFIGRVAVFTHCGALCVLWGKQPRVALAVAVLGLSTWEFIGWLVPIQTKFQRIEEQQHSAQSRQLLKLRKTAAGKVRVDLPATEPGSFTDYSKLQRPVVSRPSQALVREGLHLGEKV</sequence>
<feature type="transmembrane region" description="Helical" evidence="6">
    <location>
        <begin position="337"/>
        <end position="357"/>
    </location>
</feature>
<feature type="domain" description="Anoctamin transmembrane" evidence="7">
    <location>
        <begin position="298"/>
        <end position="678"/>
    </location>
</feature>
<dbReference type="GO" id="GO:0005254">
    <property type="term" value="F:chloride channel activity"/>
    <property type="evidence" value="ECO:0007669"/>
    <property type="project" value="TreeGrafter"/>
</dbReference>
<evidence type="ECO:0000256" key="6">
    <source>
        <dbReference type="SAM" id="Phobius"/>
    </source>
</evidence>
<dbReference type="InterPro" id="IPR007632">
    <property type="entry name" value="Anoctamin"/>
</dbReference>
<protein>
    <recommendedName>
        <fullName evidence="7">Anoctamin transmembrane domain-containing protein</fullName>
    </recommendedName>
</protein>
<evidence type="ECO:0000256" key="1">
    <source>
        <dbReference type="ARBA" id="ARBA00004141"/>
    </source>
</evidence>
<dbReference type="GO" id="GO:0016020">
    <property type="term" value="C:membrane"/>
    <property type="evidence" value="ECO:0007669"/>
    <property type="project" value="UniProtKB-SubCell"/>
</dbReference>
<organism evidence="8">
    <name type="scientific">Alexandrium monilatum</name>
    <dbReference type="NCBI Taxonomy" id="311494"/>
    <lineage>
        <taxon>Eukaryota</taxon>
        <taxon>Sar</taxon>
        <taxon>Alveolata</taxon>
        <taxon>Dinophyceae</taxon>
        <taxon>Gonyaulacales</taxon>
        <taxon>Pyrocystaceae</taxon>
        <taxon>Alexandrium</taxon>
    </lineage>
</organism>
<feature type="transmembrane region" description="Helical" evidence="6">
    <location>
        <begin position="605"/>
        <end position="632"/>
    </location>
</feature>
<feature type="transmembrane region" description="Helical" evidence="6">
    <location>
        <begin position="689"/>
        <end position="707"/>
    </location>
</feature>
<evidence type="ECO:0000259" key="7">
    <source>
        <dbReference type="Pfam" id="PF04547"/>
    </source>
</evidence>
<feature type="transmembrane region" description="Helical" evidence="6">
    <location>
        <begin position="507"/>
        <end position="524"/>
    </location>
</feature>
<keyword evidence="2 6" id="KW-0812">Transmembrane</keyword>
<feature type="transmembrane region" description="Helical" evidence="6">
    <location>
        <begin position="662"/>
        <end position="683"/>
    </location>
</feature>
<gene>
    <name evidence="8" type="ORF">AMON00008_LOCUS13311</name>
</gene>
<dbReference type="InterPro" id="IPR049452">
    <property type="entry name" value="Anoctamin_TM"/>
</dbReference>
<dbReference type="PANTHER" id="PTHR12308">
    <property type="entry name" value="ANOCTAMIN"/>
    <property type="match status" value="1"/>
</dbReference>
<proteinExistence type="predicted"/>
<evidence type="ECO:0000256" key="2">
    <source>
        <dbReference type="ARBA" id="ARBA00022692"/>
    </source>
</evidence>
<name>A0A7S4VAW0_9DINO</name>
<comment type="subcellular location">
    <subcellularLocation>
        <location evidence="1">Membrane</location>
        <topology evidence="1">Multi-pass membrane protein</topology>
    </subcellularLocation>
</comment>
<evidence type="ECO:0000256" key="3">
    <source>
        <dbReference type="ARBA" id="ARBA00022989"/>
    </source>
</evidence>
<feature type="region of interest" description="Disordered" evidence="5">
    <location>
        <begin position="12"/>
        <end position="34"/>
    </location>
</feature>
<dbReference type="PANTHER" id="PTHR12308:SF73">
    <property type="entry name" value="ANOCTAMIN"/>
    <property type="match status" value="1"/>
</dbReference>